<dbReference type="NCBIfam" id="NF004050">
    <property type="entry name" value="PRK05569.1"/>
    <property type="match status" value="1"/>
</dbReference>
<gene>
    <name evidence="2" type="ORF">LF65_04842</name>
</gene>
<dbReference type="InterPro" id="IPR008254">
    <property type="entry name" value="Flavodoxin/NO_synth"/>
</dbReference>
<dbReference type="STRING" id="1520.LF65_04842"/>
<dbReference type="PANTHER" id="PTHR43717:SF1">
    <property type="entry name" value="ANAEROBIC NITRIC OXIDE REDUCTASE FLAVORUBREDOXIN"/>
    <property type="match status" value="1"/>
</dbReference>
<evidence type="ECO:0000313" key="2">
    <source>
        <dbReference type="EMBL" id="AJH01371.1"/>
    </source>
</evidence>
<protein>
    <submittedName>
        <fullName evidence="2">Flavodoxin</fullName>
    </submittedName>
</protein>
<dbReference type="PROSITE" id="PS50902">
    <property type="entry name" value="FLAVODOXIN_LIKE"/>
    <property type="match status" value="1"/>
</dbReference>
<evidence type="ECO:0000313" key="3">
    <source>
        <dbReference type="Proteomes" id="UP000031866"/>
    </source>
</evidence>
<accession>A0A0B5QKB2</accession>
<dbReference type="EMBL" id="CP010086">
    <property type="protein sequence ID" value="AJH01371.1"/>
    <property type="molecule type" value="Genomic_DNA"/>
</dbReference>
<dbReference type="Pfam" id="PF00258">
    <property type="entry name" value="Flavodoxin_1"/>
    <property type="match status" value="1"/>
</dbReference>
<reference evidence="3" key="1">
    <citation type="submission" date="2014-12" db="EMBL/GenBank/DDBJ databases">
        <title>Genome sequence of Clostridium beijerinckii strain 59B.</title>
        <authorList>
            <person name="Little G.T."/>
            <person name="Minton N.P."/>
        </authorList>
    </citation>
    <scope>NUCLEOTIDE SEQUENCE [LARGE SCALE GENOMIC DNA]</scope>
    <source>
        <strain evidence="3">59B</strain>
    </source>
</reference>
<dbReference type="OrthoDB" id="9790745at2"/>
<feature type="domain" description="Flavodoxin-like" evidence="1">
    <location>
        <begin position="4"/>
        <end position="142"/>
    </location>
</feature>
<dbReference type="RefSeq" id="WP_041899797.1">
    <property type="nucleotide sequence ID" value="NZ_CP010086.2"/>
</dbReference>
<dbReference type="InterPro" id="IPR029039">
    <property type="entry name" value="Flavoprotein-like_sf"/>
</dbReference>
<dbReference type="KEGG" id="cbei:LF65_04842"/>
<proteinExistence type="predicted"/>
<dbReference type="GO" id="GO:0016651">
    <property type="term" value="F:oxidoreductase activity, acting on NAD(P)H"/>
    <property type="evidence" value="ECO:0007669"/>
    <property type="project" value="UniProtKB-ARBA"/>
</dbReference>
<dbReference type="Gene3D" id="3.40.50.360">
    <property type="match status" value="1"/>
</dbReference>
<evidence type="ECO:0000259" key="1">
    <source>
        <dbReference type="PROSITE" id="PS50902"/>
    </source>
</evidence>
<organism evidence="2 3">
    <name type="scientific">Clostridium beijerinckii</name>
    <name type="common">Clostridium MP</name>
    <dbReference type="NCBI Taxonomy" id="1520"/>
    <lineage>
        <taxon>Bacteria</taxon>
        <taxon>Bacillati</taxon>
        <taxon>Bacillota</taxon>
        <taxon>Clostridia</taxon>
        <taxon>Eubacteriales</taxon>
        <taxon>Clostridiaceae</taxon>
        <taxon>Clostridium</taxon>
    </lineage>
</organism>
<name>A0A0B5QKB2_CLOBE</name>
<dbReference type="PANTHER" id="PTHR43717">
    <property type="entry name" value="ANAEROBIC NITRIC OXIDE REDUCTASE FLAVORUBREDOXIN"/>
    <property type="match status" value="1"/>
</dbReference>
<dbReference type="AlphaFoldDB" id="A0A0B5QKB2"/>
<dbReference type="SUPFAM" id="SSF52218">
    <property type="entry name" value="Flavoproteins"/>
    <property type="match status" value="1"/>
</dbReference>
<dbReference type="Proteomes" id="UP000031866">
    <property type="component" value="Chromosome"/>
</dbReference>
<dbReference type="GO" id="GO:0010181">
    <property type="term" value="F:FMN binding"/>
    <property type="evidence" value="ECO:0007669"/>
    <property type="project" value="InterPro"/>
</dbReference>
<sequence>MKKVSIIYWSCGGNIEALANTMADGAREHGAEVSVKHVADATLEDVLEADSIAFGSPAVDATKIEQEEMKPFLDQLQNYRDVNINKNCILFATYGWIEDTFMKLWKDEMSSYGFNVIGDLTIKDSPTKTQANIIKQLGKKLVN</sequence>